<dbReference type="EMBL" id="LT906555">
    <property type="protein sequence ID" value="SNW62309.1"/>
    <property type="molecule type" value="Genomic_DNA"/>
</dbReference>
<reference evidence="1" key="1">
    <citation type="submission" date="2017-08" db="EMBL/GenBank/DDBJ databases">
        <authorList>
            <consortium name="Urmite Genomes"/>
        </authorList>
    </citation>
    <scope>NUCLEOTIDE SEQUENCE [LARGE SCALE GENOMIC DNA]</scope>
    <source>
        <strain evidence="1">IHUMI-LCC2</strain>
    </source>
</reference>
<dbReference type="RefSeq" id="YP_009448611.1">
    <property type="nucleotide sequence ID" value="NC_036594.1"/>
</dbReference>
<dbReference type="Proteomes" id="UP000236316">
    <property type="component" value="Segment"/>
</dbReference>
<evidence type="ECO:0000313" key="1">
    <source>
        <dbReference type="EMBL" id="SNW62309.1"/>
    </source>
</evidence>
<protein>
    <submittedName>
        <fullName evidence="1">Uncharacterized protein</fullName>
    </submittedName>
</protein>
<keyword evidence="2" id="KW-1185">Reference proteome</keyword>
<dbReference type="KEGG" id="vg:35382190"/>
<proteinExistence type="predicted"/>
<accession>A0A2I2L4B8</accession>
<sequence>MEGNNYNVGYEVIYNYLYPLSYSNIINYCRTNTYNVNICDDDYFWMTKFNLDYPEEEGIIPFDLPPKEFFREIEKNNIKSIPIYKRINGNKVALTEIWISKEENIYDIVSSILEYDVPKNNNIMIDYIYSIDDNSQYLRYMNQLIQSERHYLSQWSIQFIDDKGDILLEFDDLNKKNAISNISTIWNELNNIYIGRKNLRLGEMDRDAMSYLYRVPTYYD</sequence>
<name>A0A2I2L4B8_9VIRU</name>
<evidence type="ECO:0000313" key="2">
    <source>
        <dbReference type="Proteomes" id="UP000236316"/>
    </source>
</evidence>
<dbReference type="GeneID" id="35382190"/>
<organism evidence="1">
    <name type="scientific">Orpheovirus IHUMI-LCC2</name>
    <dbReference type="NCBI Taxonomy" id="2023057"/>
    <lineage>
        <taxon>Viruses</taxon>
        <taxon>Varidnaviria</taxon>
        <taxon>Bamfordvirae</taxon>
        <taxon>Nucleocytoviricota</taxon>
        <taxon>Megaviricetes</taxon>
        <taxon>Pimascovirales</taxon>
        <taxon>Ocovirineae</taxon>
        <taxon>Orpheoviridae</taxon>
        <taxon>Alphaorpheovirus</taxon>
        <taxon>Alphaorpheovirus massiliense</taxon>
    </lineage>
</organism>
<gene>
    <name evidence="1" type="ORF">ORPV_405</name>
</gene>